<organism evidence="2 3">
    <name type="scientific">Cynara cardunculus var. scolymus</name>
    <name type="common">Globe artichoke</name>
    <name type="synonym">Cynara scolymus</name>
    <dbReference type="NCBI Taxonomy" id="59895"/>
    <lineage>
        <taxon>Eukaryota</taxon>
        <taxon>Viridiplantae</taxon>
        <taxon>Streptophyta</taxon>
        <taxon>Embryophyta</taxon>
        <taxon>Tracheophyta</taxon>
        <taxon>Spermatophyta</taxon>
        <taxon>Magnoliopsida</taxon>
        <taxon>eudicotyledons</taxon>
        <taxon>Gunneridae</taxon>
        <taxon>Pentapetalae</taxon>
        <taxon>asterids</taxon>
        <taxon>campanulids</taxon>
        <taxon>Asterales</taxon>
        <taxon>Asteraceae</taxon>
        <taxon>Carduoideae</taxon>
        <taxon>Cardueae</taxon>
        <taxon>Carduinae</taxon>
        <taxon>Cynara</taxon>
    </lineage>
</organism>
<comment type="caution">
    <text evidence="2">The sequence shown here is derived from an EMBL/GenBank/DDBJ whole genome shotgun (WGS) entry which is preliminary data.</text>
</comment>
<evidence type="ECO:0000313" key="3">
    <source>
        <dbReference type="Proteomes" id="UP000243975"/>
    </source>
</evidence>
<evidence type="ECO:0000256" key="1">
    <source>
        <dbReference type="SAM" id="MobiDB-lite"/>
    </source>
</evidence>
<evidence type="ECO:0008006" key="4">
    <source>
        <dbReference type="Google" id="ProtNLM"/>
    </source>
</evidence>
<gene>
    <name evidence="2" type="ORF">Ccrd_002618</name>
</gene>
<proteinExistence type="predicted"/>
<dbReference type="Gramene" id="KVH95329">
    <property type="protein sequence ID" value="KVH95329"/>
    <property type="gene ID" value="Ccrd_002618"/>
</dbReference>
<name>A0A103XR25_CYNCS</name>
<protein>
    <recommendedName>
        <fullName evidence="4">Lin-54 family</fullName>
    </recommendedName>
</protein>
<dbReference type="AlphaFoldDB" id="A0A103XR25"/>
<keyword evidence="3" id="KW-1185">Reference proteome</keyword>
<dbReference type="OMA" id="EGPRKFK"/>
<reference evidence="2 3" key="1">
    <citation type="journal article" date="2016" name="Sci. Rep.">
        <title>The genome sequence of the outbreeding globe artichoke constructed de novo incorporating a phase-aware low-pass sequencing strategy of F1 progeny.</title>
        <authorList>
            <person name="Scaglione D."/>
            <person name="Reyes-Chin-Wo S."/>
            <person name="Acquadro A."/>
            <person name="Froenicke L."/>
            <person name="Portis E."/>
            <person name="Beitel C."/>
            <person name="Tirone M."/>
            <person name="Mauro R."/>
            <person name="Lo Monaco A."/>
            <person name="Mauromicale G."/>
            <person name="Faccioli P."/>
            <person name="Cattivelli L."/>
            <person name="Rieseberg L."/>
            <person name="Michelmore R."/>
            <person name="Lanteri S."/>
        </authorList>
    </citation>
    <scope>NUCLEOTIDE SEQUENCE [LARGE SCALE GENOMIC DNA]</scope>
    <source>
        <strain evidence="2">2C</strain>
    </source>
</reference>
<feature type="compositionally biased region" description="Low complexity" evidence="1">
    <location>
        <begin position="175"/>
        <end position="185"/>
    </location>
</feature>
<dbReference type="PANTHER" id="PTHR47721">
    <property type="entry name" value="OS01G0235100 PROTEIN"/>
    <property type="match status" value="1"/>
</dbReference>
<feature type="region of interest" description="Disordered" evidence="1">
    <location>
        <begin position="75"/>
        <end position="95"/>
    </location>
</feature>
<dbReference type="PANTHER" id="PTHR47721:SF2">
    <property type="entry name" value="OS01G0235100 PROTEIN"/>
    <property type="match status" value="1"/>
</dbReference>
<dbReference type="Proteomes" id="UP000243975">
    <property type="component" value="Unassembled WGS sequence"/>
</dbReference>
<accession>A0A103XR25</accession>
<dbReference type="GO" id="GO:0009507">
    <property type="term" value="C:chloroplast"/>
    <property type="evidence" value="ECO:0007669"/>
    <property type="project" value="TreeGrafter"/>
</dbReference>
<evidence type="ECO:0000313" key="2">
    <source>
        <dbReference type="EMBL" id="KVH95329.1"/>
    </source>
</evidence>
<feature type="region of interest" description="Disordered" evidence="1">
    <location>
        <begin position="175"/>
        <end position="200"/>
    </location>
</feature>
<dbReference type="EMBL" id="LEKV01004393">
    <property type="protein sequence ID" value="KVH95329.1"/>
    <property type="molecule type" value="Genomic_DNA"/>
</dbReference>
<dbReference type="STRING" id="59895.A0A103XR25"/>
<feature type="non-terminal residue" evidence="2">
    <location>
        <position position="200"/>
    </location>
</feature>
<sequence length="200" mass="21677">KQYKKRKRKIKSLLLIRTSRYSFSPLCLNPQFPRPPEMAATALFSAPISIQHNSSFASKTFSSTKLPLTLLRASTSSTSTTVEDDEEEDTTTQSKSIPFGGCKACGKPEIERGCNGEGRIQGGIATVPGFGWWPIKAYRPCPDFVATGGRYRRQGQSMDEVAGFGTVPRTTTTTTTAAAAAAAAAETQSSNKEGPRKFKR</sequence>